<dbReference type="InterPro" id="IPR002646">
    <property type="entry name" value="PolA_pol_head_dom"/>
</dbReference>
<dbReference type="Gene3D" id="3.30.460.10">
    <property type="entry name" value="Beta Polymerase, domain 2"/>
    <property type="match status" value="1"/>
</dbReference>
<dbReference type="InterPro" id="IPR025866">
    <property type="entry name" value="PolyA_pol_arg_C_dom"/>
</dbReference>
<feature type="compositionally biased region" description="Basic residues" evidence="9">
    <location>
        <begin position="450"/>
        <end position="459"/>
    </location>
</feature>
<keyword evidence="13" id="KW-0548">Nucleotidyltransferase</keyword>
<evidence type="ECO:0000256" key="3">
    <source>
        <dbReference type="ARBA" id="ARBA00022741"/>
    </source>
</evidence>
<keyword evidence="3 7" id="KW-0547">Nucleotide-binding</keyword>
<organism evidence="13 14">
    <name type="scientific">Pontibacterium sinense</name>
    <dbReference type="NCBI Taxonomy" id="2781979"/>
    <lineage>
        <taxon>Bacteria</taxon>
        <taxon>Pseudomonadati</taxon>
        <taxon>Pseudomonadota</taxon>
        <taxon>Gammaproteobacteria</taxon>
        <taxon>Oceanospirillales</taxon>
        <taxon>Oceanospirillaceae</taxon>
        <taxon>Pontibacterium</taxon>
    </lineage>
</organism>
<dbReference type="SUPFAM" id="SSF81301">
    <property type="entry name" value="Nucleotidyltransferase"/>
    <property type="match status" value="1"/>
</dbReference>
<dbReference type="GO" id="GO:0006397">
    <property type="term" value="P:mRNA processing"/>
    <property type="evidence" value="ECO:0007669"/>
    <property type="project" value="UniProtKB-KW"/>
</dbReference>
<comment type="similarity">
    <text evidence="7 8">Belongs to the tRNA nucleotidyltransferase/poly(A) polymerase family.</text>
</comment>
<dbReference type="SUPFAM" id="SSF81891">
    <property type="entry name" value="Poly A polymerase C-terminal region-like"/>
    <property type="match status" value="1"/>
</dbReference>
<keyword evidence="14" id="KW-1185">Reference proteome</keyword>
<keyword evidence="2 7" id="KW-0808">Transferase</keyword>
<feature type="active site" evidence="7">
    <location>
        <position position="168"/>
    </location>
</feature>
<comment type="caution">
    <text evidence="13">The sequence shown here is derived from an EMBL/GenBank/DDBJ whole genome shotgun (WGS) entry which is preliminary data.</text>
</comment>
<evidence type="ECO:0000256" key="9">
    <source>
        <dbReference type="SAM" id="MobiDB-lite"/>
    </source>
</evidence>
<evidence type="ECO:0000313" key="14">
    <source>
        <dbReference type="Proteomes" id="UP000640333"/>
    </source>
</evidence>
<gene>
    <name evidence="7 13" type="primary">pcnB</name>
    <name evidence="13" type="ORF">IOQ59_18560</name>
</gene>
<sequence length="466" mass="53383">MARSLLKRISSIFSKGSAVHAGQSVSAQAETGLRIIPESEHQIQRKYLDDNAMKVVYRIIDGGYDGYLVGGCIRDLLQGEKPKDFDVATSASPEEAHELFRRSRLIGRRFKLLHVRFGRDLIEVATFRASHDSHPKNSDGEHGRQNESGMITRDNVYGTIEEDAARRDFTVNALYYCVKDHSIHDFANGYQDIQDGIIRMIGEPDARYREDPVRMLRAARFAGKLGFQIEPATAAPIRELAPLLKDIAAARLFDESLKLLQSGYAEAAYEHLQHYSLFEPLFPQTQKALDGEQGELVETLIMNALRNTDRRLSQRKSVTPAFLFAALLWYPVQQRMQQLIKEQRMPPLPALHEAANQVLSLQVKSTAIPRRFSTPIREIWEMQIRLPRRDGKRAQRLMEQPRFRAAYDLLLLRENSGEDLGGLSRWWTEYQSANEDKRGIMSRESGNGQKPRRRRRKKPNNATRDE</sequence>
<keyword evidence="1 7" id="KW-0507">mRNA processing</keyword>
<dbReference type="HAMAP" id="MF_00957">
    <property type="entry name" value="PolyA_pol"/>
    <property type="match status" value="1"/>
</dbReference>
<dbReference type="Pfam" id="PF01743">
    <property type="entry name" value="PolyA_pol"/>
    <property type="match status" value="1"/>
</dbReference>
<evidence type="ECO:0000256" key="2">
    <source>
        <dbReference type="ARBA" id="ARBA00022679"/>
    </source>
</evidence>
<dbReference type="GO" id="GO:0043633">
    <property type="term" value="P:polyadenylation-dependent RNA catabolic process"/>
    <property type="evidence" value="ECO:0007669"/>
    <property type="project" value="InterPro"/>
</dbReference>
<evidence type="ECO:0000256" key="5">
    <source>
        <dbReference type="ARBA" id="ARBA00022884"/>
    </source>
</evidence>
<dbReference type="InterPro" id="IPR052191">
    <property type="entry name" value="tRNA_ntf/polyA_polymerase_I"/>
</dbReference>
<accession>A0A8J7FT42</accession>
<evidence type="ECO:0000256" key="7">
    <source>
        <dbReference type="HAMAP-Rule" id="MF_00957"/>
    </source>
</evidence>
<dbReference type="GO" id="GO:1990817">
    <property type="term" value="F:poly(A) RNA polymerase activity"/>
    <property type="evidence" value="ECO:0007669"/>
    <property type="project" value="UniProtKB-UniRule"/>
</dbReference>
<dbReference type="InterPro" id="IPR032828">
    <property type="entry name" value="PolyA_RNA-bd"/>
</dbReference>
<dbReference type="GO" id="GO:0003723">
    <property type="term" value="F:RNA binding"/>
    <property type="evidence" value="ECO:0007669"/>
    <property type="project" value="UniProtKB-UniRule"/>
</dbReference>
<dbReference type="PANTHER" id="PTHR43051">
    <property type="entry name" value="POLYNUCLEOTIDE ADENYLYLTRANSFERASE FAMILY PROTEIN"/>
    <property type="match status" value="1"/>
</dbReference>
<dbReference type="AlphaFoldDB" id="A0A8J7FT42"/>
<name>A0A8J7FT42_9GAMM</name>
<feature type="domain" description="Poly A polymerase head" evidence="10">
    <location>
        <begin position="67"/>
        <end position="199"/>
    </location>
</feature>
<comment type="catalytic activity">
    <reaction evidence="7">
        <text>RNA(n) + ATP = RNA(n)-3'-adenine ribonucleotide + diphosphate</text>
        <dbReference type="Rhea" id="RHEA:11332"/>
        <dbReference type="Rhea" id="RHEA-COMP:14527"/>
        <dbReference type="Rhea" id="RHEA-COMP:17347"/>
        <dbReference type="ChEBI" id="CHEBI:30616"/>
        <dbReference type="ChEBI" id="CHEBI:33019"/>
        <dbReference type="ChEBI" id="CHEBI:140395"/>
        <dbReference type="ChEBI" id="CHEBI:173115"/>
        <dbReference type="EC" id="2.7.7.19"/>
    </reaction>
</comment>
<dbReference type="PANTHER" id="PTHR43051:SF1">
    <property type="entry name" value="POLYNUCLEOTIDE ADENYLYLTRANSFERASE FAMILY PROTEIN"/>
    <property type="match status" value="1"/>
</dbReference>
<evidence type="ECO:0000259" key="12">
    <source>
        <dbReference type="Pfam" id="PF12627"/>
    </source>
</evidence>
<keyword evidence="4 7" id="KW-0067">ATP-binding</keyword>
<proteinExistence type="inferred from homology"/>
<evidence type="ECO:0000256" key="1">
    <source>
        <dbReference type="ARBA" id="ARBA00022664"/>
    </source>
</evidence>
<dbReference type="Pfam" id="PF12626">
    <property type="entry name" value="PolyA_pol_arg_C"/>
    <property type="match status" value="1"/>
</dbReference>
<comment type="function">
    <text evidence="7">Adds poly(A) tail to the 3' end of many RNAs, which usually targets these RNAs for decay. Plays a significant role in the global control of gene expression, through influencing the rate of transcript degradation, and in the general RNA quality control.</text>
</comment>
<feature type="domain" description="tRNA nucleotidyltransferase/poly(A) polymerase RNA and SrmB- binding" evidence="12">
    <location>
        <begin position="226"/>
        <end position="288"/>
    </location>
</feature>
<feature type="region of interest" description="Disordered" evidence="9">
    <location>
        <begin position="437"/>
        <end position="466"/>
    </location>
</feature>
<dbReference type="Gene3D" id="1.10.3090.10">
    <property type="entry name" value="cca-adding enzyme, domain 2"/>
    <property type="match status" value="1"/>
</dbReference>
<dbReference type="RefSeq" id="WP_193954962.1">
    <property type="nucleotide sequence ID" value="NZ_JADEYS010000024.1"/>
</dbReference>
<evidence type="ECO:0000259" key="11">
    <source>
        <dbReference type="Pfam" id="PF12626"/>
    </source>
</evidence>
<dbReference type="CDD" id="cd05398">
    <property type="entry name" value="NT_ClassII-CCAase"/>
    <property type="match status" value="1"/>
</dbReference>
<dbReference type="EMBL" id="JADEYS010000024">
    <property type="protein sequence ID" value="MBE9399267.1"/>
    <property type="molecule type" value="Genomic_DNA"/>
</dbReference>
<protein>
    <recommendedName>
        <fullName evidence="7">Poly(A) polymerase I</fullName>
        <shortName evidence="7">PAP I</shortName>
        <ecNumber evidence="7">2.7.7.19</ecNumber>
    </recommendedName>
</protein>
<evidence type="ECO:0000259" key="10">
    <source>
        <dbReference type="Pfam" id="PF01743"/>
    </source>
</evidence>
<dbReference type="EC" id="2.7.7.19" evidence="7"/>
<dbReference type="InterPro" id="IPR043519">
    <property type="entry name" value="NT_sf"/>
</dbReference>
<dbReference type="Pfam" id="PF12627">
    <property type="entry name" value="PolyA_pol_RNAbd"/>
    <property type="match status" value="1"/>
</dbReference>
<feature type="active site" evidence="7">
    <location>
        <position position="86"/>
    </location>
</feature>
<evidence type="ECO:0000256" key="4">
    <source>
        <dbReference type="ARBA" id="ARBA00022840"/>
    </source>
</evidence>
<evidence type="ECO:0000313" key="13">
    <source>
        <dbReference type="EMBL" id="MBE9399267.1"/>
    </source>
</evidence>
<keyword evidence="6 7" id="KW-0804">Transcription</keyword>
<evidence type="ECO:0000256" key="6">
    <source>
        <dbReference type="ARBA" id="ARBA00023163"/>
    </source>
</evidence>
<dbReference type="InterPro" id="IPR010206">
    <property type="entry name" value="PolA_pol_I"/>
</dbReference>
<feature type="domain" description="Polymerase A arginine-rich C-terminal" evidence="11">
    <location>
        <begin position="343"/>
        <end position="457"/>
    </location>
</feature>
<keyword evidence="5 7" id="KW-0694">RNA-binding</keyword>
<dbReference type="Proteomes" id="UP000640333">
    <property type="component" value="Unassembled WGS sequence"/>
</dbReference>
<dbReference type="NCBIfam" id="TIGR01942">
    <property type="entry name" value="pcnB"/>
    <property type="match status" value="1"/>
</dbReference>
<reference evidence="13" key="1">
    <citation type="submission" date="2020-10" db="EMBL/GenBank/DDBJ databases">
        <title>Bacterium isolated from coastal waters sediment.</title>
        <authorList>
            <person name="Chen R.-J."/>
            <person name="Lu D.-C."/>
            <person name="Zhu K.-L."/>
            <person name="Du Z.-J."/>
        </authorList>
    </citation>
    <scope>NUCLEOTIDE SEQUENCE</scope>
    <source>
        <strain evidence="13">N1Y112</strain>
    </source>
</reference>
<dbReference type="GO" id="GO:0005524">
    <property type="term" value="F:ATP binding"/>
    <property type="evidence" value="ECO:0007669"/>
    <property type="project" value="UniProtKB-UniRule"/>
</dbReference>
<evidence type="ECO:0000256" key="8">
    <source>
        <dbReference type="RuleBase" id="RU003953"/>
    </source>
</evidence>
<feature type="active site" evidence="7">
    <location>
        <position position="84"/>
    </location>
</feature>